<feature type="domain" description="Bud22" evidence="3">
    <location>
        <begin position="93"/>
        <end position="598"/>
    </location>
</feature>
<name>A0A0D1E4D3_MYCMD</name>
<feature type="compositionally biased region" description="Basic and acidic residues" evidence="2">
    <location>
        <begin position="306"/>
        <end position="316"/>
    </location>
</feature>
<dbReference type="PANTHER" id="PTHR23325:SF1">
    <property type="entry name" value="SERUM RESPONSE FACTOR-BINDING PROTEIN 1"/>
    <property type="match status" value="1"/>
</dbReference>
<feature type="compositionally biased region" description="Acidic residues" evidence="2">
    <location>
        <begin position="356"/>
        <end position="389"/>
    </location>
</feature>
<dbReference type="RefSeq" id="XP_011387683.1">
    <property type="nucleotide sequence ID" value="XM_011389381.1"/>
</dbReference>
<feature type="compositionally biased region" description="Polar residues" evidence="2">
    <location>
        <begin position="74"/>
        <end position="83"/>
    </location>
</feature>
<dbReference type="Pfam" id="PF09073">
    <property type="entry name" value="BUD22"/>
    <property type="match status" value="1"/>
</dbReference>
<sequence length="598" mass="65668">MGTKAVWKQKRVSPSSQASSRSVSEATSSRSTIEDEQATTTENSVRDDASTTHSDAEQSEADDSEAGRKAEAQSGDQNSQRSAVDTAKARTKLHHVAKTLRATAKKTKAFEVQKLVKKLKGLQKKPSLADQAELVQNELTALKSIDINLLASRALITKMVKARLLPRSAELASADQEEYVYLQMVREEELLGEGVLFERASREADRAAERVKAKITSSKMLADQVGKFVEDLKKLAGIESSVKKEAEVDGKGKAKAKLEDDQEDEEQREWSGSEDESDLEDDAPRRWPLFDNNHEDQEEQADEEELMRIGREKMKALGDLSQWDDMIGSESGDESGLVDDPGLPNRKRKAGAESDVSSDDASSDEEETDDSASESDDQQDSGSDSESESDASSSAEPRRKRKATSSASKPSKKTKSSSSTFLPSLSTGFIAGRSDDEWSDAEADLADRDLSELRSGTKKERKNRMGQRARKALYEKKYGSNANHIKMREKKKVAKLECVAPTSSGARQRPPAFQAPAKSDGGWGGAVAPLPKQPKRPFVPRPERSAFPVESRNSARETKPAPAPAAKSQEMHPSWIAKQKQKELMAQVKPQGKKVVFD</sequence>
<keyword evidence="5" id="KW-1185">Reference proteome</keyword>
<feature type="region of interest" description="Disordered" evidence="2">
    <location>
        <begin position="452"/>
        <end position="598"/>
    </location>
</feature>
<dbReference type="InParanoid" id="A0A0D1E4D3"/>
<reference evidence="4 5" key="1">
    <citation type="journal article" date="2006" name="Nature">
        <title>Insights from the genome of the biotrophic fungal plant pathogen Ustilago maydis.</title>
        <authorList>
            <person name="Kamper J."/>
            <person name="Kahmann R."/>
            <person name="Bolker M."/>
            <person name="Ma L.J."/>
            <person name="Brefort T."/>
            <person name="Saville B.J."/>
            <person name="Banuett F."/>
            <person name="Kronstad J.W."/>
            <person name="Gold S.E."/>
            <person name="Muller O."/>
            <person name="Perlin M.H."/>
            <person name="Wosten H.A."/>
            <person name="de Vries R."/>
            <person name="Ruiz-Herrera J."/>
            <person name="Reynaga-Pena C.G."/>
            <person name="Snetselaar K."/>
            <person name="McCann M."/>
            <person name="Perez-Martin J."/>
            <person name="Feldbrugge M."/>
            <person name="Basse C.W."/>
            <person name="Steinberg G."/>
            <person name="Ibeas J.I."/>
            <person name="Holloman W."/>
            <person name="Guzman P."/>
            <person name="Farman M."/>
            <person name="Stajich J.E."/>
            <person name="Sentandreu R."/>
            <person name="Gonzalez-Prieto J.M."/>
            <person name="Kennell J.C."/>
            <person name="Molina L."/>
            <person name="Schirawski J."/>
            <person name="Mendoza-Mendoza A."/>
            <person name="Greilinger D."/>
            <person name="Munch K."/>
            <person name="Rossel N."/>
            <person name="Scherer M."/>
            <person name="Vranes M."/>
            <person name="Ladendorf O."/>
            <person name="Vincon V."/>
            <person name="Fuchs U."/>
            <person name="Sandrock B."/>
            <person name="Meng S."/>
            <person name="Ho E.C."/>
            <person name="Cahill M.J."/>
            <person name="Boyce K.J."/>
            <person name="Klose J."/>
            <person name="Klosterman S.J."/>
            <person name="Deelstra H.J."/>
            <person name="Ortiz-Castellanos L."/>
            <person name="Li W."/>
            <person name="Sanchez-Alonso P."/>
            <person name="Schreier P.H."/>
            <person name="Hauser-Hahn I."/>
            <person name="Vaupel M."/>
            <person name="Koopmann E."/>
            <person name="Friedrich G."/>
            <person name="Voss H."/>
            <person name="Schluter T."/>
            <person name="Margolis J."/>
            <person name="Platt D."/>
            <person name="Swimmer C."/>
            <person name="Gnirke A."/>
            <person name="Chen F."/>
            <person name="Vysotskaia V."/>
            <person name="Mannhaupt G."/>
            <person name="Guldener U."/>
            <person name="Munsterkotter M."/>
            <person name="Haase D."/>
            <person name="Oesterheld M."/>
            <person name="Mewes H.W."/>
            <person name="Mauceli E.W."/>
            <person name="DeCaprio D."/>
            <person name="Wade C.M."/>
            <person name="Butler J."/>
            <person name="Young S."/>
            <person name="Jaffe D.B."/>
            <person name="Calvo S."/>
            <person name="Nusbaum C."/>
            <person name="Galagan J."/>
            <person name="Birren B.W."/>
        </authorList>
    </citation>
    <scope>NUCLEOTIDE SEQUENCE [LARGE SCALE GENOMIC DNA]</scope>
    <source>
        <strain evidence="5">DSM 14603 / FGSC 9021 / UM521</strain>
    </source>
</reference>
<feature type="compositionally biased region" description="Basic and acidic residues" evidence="2">
    <location>
        <begin position="243"/>
        <end position="259"/>
    </location>
</feature>
<feature type="compositionally biased region" description="Acidic residues" evidence="2">
    <location>
        <begin position="260"/>
        <end position="281"/>
    </location>
</feature>
<evidence type="ECO:0000259" key="3">
    <source>
        <dbReference type="Pfam" id="PF09073"/>
    </source>
</evidence>
<feature type="compositionally biased region" description="Basic and acidic residues" evidence="2">
    <location>
        <begin position="44"/>
        <end position="56"/>
    </location>
</feature>
<dbReference type="VEuPathDB" id="FungiDB:UMAG_01709"/>
<organism evidence="4 5">
    <name type="scientific">Mycosarcoma maydis</name>
    <name type="common">Corn smut fungus</name>
    <name type="synonym">Ustilago maydis</name>
    <dbReference type="NCBI Taxonomy" id="5270"/>
    <lineage>
        <taxon>Eukaryota</taxon>
        <taxon>Fungi</taxon>
        <taxon>Dikarya</taxon>
        <taxon>Basidiomycota</taxon>
        <taxon>Ustilaginomycotina</taxon>
        <taxon>Ustilaginomycetes</taxon>
        <taxon>Ustilaginales</taxon>
        <taxon>Ustilaginaceae</taxon>
        <taxon>Mycosarcoma</taxon>
    </lineage>
</organism>
<gene>
    <name evidence="4" type="ORF">UMAG_01709</name>
</gene>
<dbReference type="KEGG" id="uma:UMAG_01709"/>
<dbReference type="PANTHER" id="PTHR23325">
    <property type="entry name" value="SERUM RESPONSE FACTOR-BINDING"/>
    <property type="match status" value="1"/>
</dbReference>
<feature type="compositionally biased region" description="Low complexity" evidence="2">
    <location>
        <begin position="416"/>
        <end position="427"/>
    </location>
</feature>
<dbReference type="GeneID" id="23562629"/>
<feature type="compositionally biased region" description="Basic residues" evidence="2">
    <location>
        <begin position="459"/>
        <end position="471"/>
    </location>
</feature>
<dbReference type="InterPro" id="IPR015158">
    <property type="entry name" value="Bud22_dom"/>
</dbReference>
<feature type="region of interest" description="Disordered" evidence="2">
    <location>
        <begin position="243"/>
        <end position="438"/>
    </location>
</feature>
<feature type="region of interest" description="Disordered" evidence="2">
    <location>
        <begin position="1"/>
        <end position="90"/>
    </location>
</feature>
<dbReference type="InterPro" id="IPR037393">
    <property type="entry name" value="Bud22/SRFB1"/>
</dbReference>
<dbReference type="eggNOG" id="ENOG502S6Z4">
    <property type="taxonomic scope" value="Eukaryota"/>
</dbReference>
<dbReference type="STRING" id="237631.A0A0D1E4D3"/>
<evidence type="ECO:0000256" key="1">
    <source>
        <dbReference type="ARBA" id="ARBA00023054"/>
    </source>
</evidence>
<dbReference type="GO" id="GO:0030686">
    <property type="term" value="C:90S preribosome"/>
    <property type="evidence" value="ECO:0000318"/>
    <property type="project" value="GO_Central"/>
</dbReference>
<dbReference type="Proteomes" id="UP000000561">
    <property type="component" value="Chromosome 3"/>
</dbReference>
<proteinExistence type="predicted"/>
<evidence type="ECO:0000313" key="4">
    <source>
        <dbReference type="EMBL" id="KIS70541.1"/>
    </source>
</evidence>
<feature type="compositionally biased region" description="Low complexity" evidence="2">
    <location>
        <begin position="12"/>
        <end position="31"/>
    </location>
</feature>
<dbReference type="GO" id="GO:0030490">
    <property type="term" value="P:maturation of SSU-rRNA"/>
    <property type="evidence" value="ECO:0000318"/>
    <property type="project" value="GO_Central"/>
</dbReference>
<protein>
    <recommendedName>
        <fullName evidence="3">Bud22 domain-containing protein</fullName>
    </recommendedName>
</protein>
<dbReference type="AlphaFoldDB" id="A0A0D1E4D3"/>
<feature type="compositionally biased region" description="Acidic residues" evidence="2">
    <location>
        <begin position="296"/>
        <end position="305"/>
    </location>
</feature>
<dbReference type="OrthoDB" id="3364872at2759"/>
<accession>A0A0D1E4D3</accession>
<dbReference type="EMBL" id="CM003142">
    <property type="protein sequence ID" value="KIS70541.1"/>
    <property type="molecule type" value="Genomic_DNA"/>
</dbReference>
<feature type="compositionally biased region" description="Low complexity" evidence="2">
    <location>
        <begin position="506"/>
        <end position="517"/>
    </location>
</feature>
<evidence type="ECO:0000256" key="2">
    <source>
        <dbReference type="SAM" id="MobiDB-lite"/>
    </source>
</evidence>
<dbReference type="GO" id="GO:0005634">
    <property type="term" value="C:nucleus"/>
    <property type="evidence" value="ECO:0000318"/>
    <property type="project" value="GO_Central"/>
</dbReference>
<evidence type="ECO:0000313" key="5">
    <source>
        <dbReference type="Proteomes" id="UP000000561"/>
    </source>
</evidence>
<dbReference type="OMA" id="ALWEKKF"/>
<keyword evidence="1" id="KW-0175">Coiled coil</keyword>